<name>A0ABP7MS56_9GAMM</name>
<dbReference type="Pfam" id="PF01323">
    <property type="entry name" value="DSBA"/>
    <property type="match status" value="1"/>
</dbReference>
<evidence type="ECO:0000313" key="2">
    <source>
        <dbReference type="EMBL" id="GAA3929193.1"/>
    </source>
</evidence>
<sequence length="229" mass="26109">MKTIQVEMIHDITCSWCPIGYRNFVTAVENVREKLAERDTQVSIRFLPFQLNPGMSDAGEKIETHLMERYQWSHQQLMDYRKRLIGVAEETGLTYDFSKRTHYYNTEKAHRLMHFAEAQGKQVALHEALIDAYFTEGVNVSDANQLVTLAEAVGLNTEGLMDELNAQARSNALKAKYQRVGRQSVKSVPAFIIDGNQFISGSNSVVFFERYLSELIVIQQVPEVVNEVS</sequence>
<dbReference type="Gene3D" id="3.40.30.10">
    <property type="entry name" value="Glutaredoxin"/>
    <property type="match status" value="1"/>
</dbReference>
<dbReference type="SUPFAM" id="SSF52833">
    <property type="entry name" value="Thioredoxin-like"/>
    <property type="match status" value="1"/>
</dbReference>
<reference evidence="3" key="1">
    <citation type="journal article" date="2019" name="Int. J. Syst. Evol. Microbiol.">
        <title>The Global Catalogue of Microorganisms (GCM) 10K type strain sequencing project: providing services to taxonomists for standard genome sequencing and annotation.</title>
        <authorList>
            <consortium name="The Broad Institute Genomics Platform"/>
            <consortium name="The Broad Institute Genome Sequencing Center for Infectious Disease"/>
            <person name="Wu L."/>
            <person name="Ma J."/>
        </authorList>
    </citation>
    <scope>NUCLEOTIDE SEQUENCE [LARGE SCALE GENOMIC DNA]</scope>
    <source>
        <strain evidence="3">JCM 17551</strain>
    </source>
</reference>
<dbReference type="PANTHER" id="PTHR13887">
    <property type="entry name" value="GLUTATHIONE S-TRANSFERASE KAPPA"/>
    <property type="match status" value="1"/>
</dbReference>
<dbReference type="RefSeq" id="WP_344799088.1">
    <property type="nucleotide sequence ID" value="NZ_BAABBN010000007.1"/>
</dbReference>
<evidence type="ECO:0000259" key="1">
    <source>
        <dbReference type="Pfam" id="PF01323"/>
    </source>
</evidence>
<dbReference type="PANTHER" id="PTHR13887:SF41">
    <property type="entry name" value="THIOREDOXIN SUPERFAMILY PROTEIN"/>
    <property type="match status" value="1"/>
</dbReference>
<dbReference type="InterPro" id="IPR036249">
    <property type="entry name" value="Thioredoxin-like_sf"/>
</dbReference>
<proteinExistence type="predicted"/>
<dbReference type="CDD" id="cd03024">
    <property type="entry name" value="DsbA_FrnE"/>
    <property type="match status" value="1"/>
</dbReference>
<dbReference type="Proteomes" id="UP001501565">
    <property type="component" value="Unassembled WGS sequence"/>
</dbReference>
<organism evidence="2 3">
    <name type="scientific">Litoribacillus peritrichatus</name>
    <dbReference type="NCBI Taxonomy" id="718191"/>
    <lineage>
        <taxon>Bacteria</taxon>
        <taxon>Pseudomonadati</taxon>
        <taxon>Pseudomonadota</taxon>
        <taxon>Gammaproteobacteria</taxon>
        <taxon>Oceanospirillales</taxon>
        <taxon>Oceanospirillaceae</taxon>
        <taxon>Litoribacillus</taxon>
    </lineage>
</organism>
<feature type="domain" description="DSBA-like thioredoxin" evidence="1">
    <location>
        <begin position="6"/>
        <end position="212"/>
    </location>
</feature>
<comment type="caution">
    <text evidence="2">The sequence shown here is derived from an EMBL/GenBank/DDBJ whole genome shotgun (WGS) entry which is preliminary data.</text>
</comment>
<dbReference type="EMBL" id="BAABBN010000007">
    <property type="protein sequence ID" value="GAA3929193.1"/>
    <property type="molecule type" value="Genomic_DNA"/>
</dbReference>
<gene>
    <name evidence="2" type="ORF">GCM10022277_27150</name>
</gene>
<evidence type="ECO:0000313" key="3">
    <source>
        <dbReference type="Proteomes" id="UP001501565"/>
    </source>
</evidence>
<accession>A0ABP7MS56</accession>
<dbReference type="InterPro" id="IPR001853">
    <property type="entry name" value="DSBA-like_thioredoxin_dom"/>
</dbReference>
<protein>
    <submittedName>
        <fullName evidence="2">DsbA family oxidoreductase</fullName>
    </submittedName>
</protein>
<keyword evidence="3" id="KW-1185">Reference proteome</keyword>